<feature type="transmembrane region" description="Helical" evidence="1">
    <location>
        <begin position="74"/>
        <end position="97"/>
    </location>
</feature>
<feature type="transmembrane region" description="Helical" evidence="1">
    <location>
        <begin position="128"/>
        <end position="146"/>
    </location>
</feature>
<evidence type="ECO:0000256" key="1">
    <source>
        <dbReference type="SAM" id="Phobius"/>
    </source>
</evidence>
<dbReference type="Proteomes" id="UP000654345">
    <property type="component" value="Unassembled WGS sequence"/>
</dbReference>
<reference evidence="2 3" key="1">
    <citation type="journal article" date="2021" name="Int. J. Syst. Evol. Microbiol.">
        <title>Reticulibacter mediterranei gen. nov., sp. nov., within the new family Reticulibacteraceae fam. nov., and Ktedonospora formicarum gen. nov., sp. nov., Ktedonobacter robiniae sp. nov., Dictyobacter formicarum sp. nov. and Dictyobacter arantiisoli sp. nov., belonging to the class Ktedonobacteria.</title>
        <authorList>
            <person name="Yabe S."/>
            <person name="Zheng Y."/>
            <person name="Wang C.M."/>
            <person name="Sakai Y."/>
            <person name="Abe K."/>
            <person name="Yokota A."/>
            <person name="Donadio S."/>
            <person name="Cavaletti L."/>
            <person name="Monciardini P."/>
        </authorList>
    </citation>
    <scope>NUCLEOTIDE SEQUENCE [LARGE SCALE GENOMIC DNA]</scope>
    <source>
        <strain evidence="2 3">SOSP1-30</strain>
    </source>
</reference>
<evidence type="ECO:0008006" key="4">
    <source>
        <dbReference type="Google" id="ProtNLM"/>
    </source>
</evidence>
<gene>
    <name evidence="2" type="ORF">KSB_63930</name>
</gene>
<feature type="transmembrane region" description="Helical" evidence="1">
    <location>
        <begin position="7"/>
        <end position="26"/>
    </location>
</feature>
<keyword evidence="1" id="KW-0472">Membrane</keyword>
<dbReference type="RefSeq" id="WP_201374201.1">
    <property type="nucleotide sequence ID" value="NZ_BNJG01000002.1"/>
</dbReference>
<sequence>MSSSTSYRLSGIALLSGSILSVVYYVTQAFSSDTDVKALTSSLFLTSSIIGFLGGLLVLLGLPGVYTRQAKQAGILGLLGFLSLAYVTLMQGVLIPFTSITIQSFLAGSTNPAIQALATSAPPAMDPFFFLSLVAQILGSLLFVIATLRARIFPRWPSWLLIATLVAGFLSFLPFFPHALGNLAPVLTYIALAGFGYFLLASGSSTTVQSTPVSVGAEARS</sequence>
<comment type="caution">
    <text evidence="2">The sequence shown here is derived from an EMBL/GenBank/DDBJ whole genome shotgun (WGS) entry which is preliminary data.</text>
</comment>
<evidence type="ECO:0000313" key="2">
    <source>
        <dbReference type="EMBL" id="GHO57918.1"/>
    </source>
</evidence>
<proteinExistence type="predicted"/>
<accession>A0ABQ3UZ24</accession>
<dbReference type="EMBL" id="BNJG01000002">
    <property type="protein sequence ID" value="GHO57918.1"/>
    <property type="molecule type" value="Genomic_DNA"/>
</dbReference>
<evidence type="ECO:0000313" key="3">
    <source>
        <dbReference type="Proteomes" id="UP000654345"/>
    </source>
</evidence>
<feature type="transmembrane region" description="Helical" evidence="1">
    <location>
        <begin position="158"/>
        <end position="176"/>
    </location>
</feature>
<feature type="transmembrane region" description="Helical" evidence="1">
    <location>
        <begin position="38"/>
        <end position="62"/>
    </location>
</feature>
<organism evidence="2 3">
    <name type="scientific">Ktedonobacter robiniae</name>
    <dbReference type="NCBI Taxonomy" id="2778365"/>
    <lineage>
        <taxon>Bacteria</taxon>
        <taxon>Bacillati</taxon>
        <taxon>Chloroflexota</taxon>
        <taxon>Ktedonobacteria</taxon>
        <taxon>Ktedonobacterales</taxon>
        <taxon>Ktedonobacteraceae</taxon>
        <taxon>Ktedonobacter</taxon>
    </lineage>
</organism>
<protein>
    <recommendedName>
        <fullName evidence="4">DUF4386 domain-containing protein</fullName>
    </recommendedName>
</protein>
<feature type="transmembrane region" description="Helical" evidence="1">
    <location>
        <begin position="182"/>
        <end position="200"/>
    </location>
</feature>
<keyword evidence="3" id="KW-1185">Reference proteome</keyword>
<keyword evidence="1" id="KW-0812">Transmembrane</keyword>
<keyword evidence="1" id="KW-1133">Transmembrane helix</keyword>
<name>A0ABQ3UZ24_9CHLR</name>